<comment type="caution">
    <text evidence="3">The sequence shown here is derived from an EMBL/GenBank/DDBJ whole genome shotgun (WGS) entry which is preliminary data.</text>
</comment>
<dbReference type="Pfam" id="PF11298">
    <property type="entry name" value="DUF3099"/>
    <property type="match status" value="1"/>
</dbReference>
<evidence type="ECO:0000256" key="2">
    <source>
        <dbReference type="SAM" id="Phobius"/>
    </source>
</evidence>
<feature type="transmembrane region" description="Helical" evidence="2">
    <location>
        <begin position="85"/>
        <end position="105"/>
    </location>
</feature>
<sequence length="159" mass="18582">MTPAEEFNEFSDPYTVDVEPEVPARTSRRLRLRRTRGELITDARHTHEQNIRSRERNYMLLQSLRIPFILLSMLAAWYWENWWLAGLLFVVSIPLPWIAVMVGNGQGEKRDPRQKNVYKPATARAAAHEFELEQQRRRELGAAGNQSGRVIIDHDDKDE</sequence>
<keyword evidence="2" id="KW-0812">Transmembrane</keyword>
<dbReference type="GeneID" id="74902406"/>
<proteinExistence type="predicted"/>
<accession>A0A6C1U1V6</accession>
<evidence type="ECO:0000313" key="3">
    <source>
        <dbReference type="EMBL" id="TVS28675.1"/>
    </source>
</evidence>
<protein>
    <submittedName>
        <fullName evidence="3">DUF3099 domain-containing protein</fullName>
    </submittedName>
</protein>
<keyword evidence="2" id="KW-0472">Membrane</keyword>
<gene>
    <name evidence="3" type="ORF">EKI59_05940</name>
</gene>
<feature type="transmembrane region" description="Helical" evidence="2">
    <location>
        <begin position="58"/>
        <end position="79"/>
    </location>
</feature>
<reference evidence="3 4" key="1">
    <citation type="submission" date="2018-12" db="EMBL/GenBank/DDBJ databases">
        <title>Corynebacterium sanguinis sp. nov., a clinically-associated and environmental corynebacterium.</title>
        <authorList>
            <person name="Gonzales-Siles L."/>
            <person name="Jaen-Luchoro D."/>
            <person name="Cardew S."/>
            <person name="Inganas E."/>
            <person name="Ohlen M."/>
            <person name="Jensie-Markopolous S."/>
            <person name="Pinyeiro-Iglesias B."/>
            <person name="Molin K."/>
            <person name="Skovbjerg S."/>
            <person name="Svensson-Stadler L."/>
            <person name="Funke G."/>
            <person name="Moore E.R.B."/>
        </authorList>
    </citation>
    <scope>NUCLEOTIDE SEQUENCE [LARGE SCALE GENOMIC DNA]</scope>
    <source>
        <strain evidence="3 4">58734</strain>
    </source>
</reference>
<dbReference type="EMBL" id="RXIR01000010">
    <property type="protein sequence ID" value="TVS28675.1"/>
    <property type="molecule type" value="Genomic_DNA"/>
</dbReference>
<keyword evidence="2" id="KW-1133">Transmembrane helix</keyword>
<feature type="region of interest" description="Disordered" evidence="1">
    <location>
        <begin position="137"/>
        <end position="159"/>
    </location>
</feature>
<dbReference type="AlphaFoldDB" id="A0A6C1U1V6"/>
<dbReference type="OrthoDB" id="5188998at2"/>
<dbReference type="InterPro" id="IPR021449">
    <property type="entry name" value="DUF3099"/>
</dbReference>
<name>A0A6C1U1V6_9CORY</name>
<organism evidence="3 4">
    <name type="scientific">Corynebacterium sanguinis</name>
    <dbReference type="NCBI Taxonomy" id="2594913"/>
    <lineage>
        <taxon>Bacteria</taxon>
        <taxon>Bacillati</taxon>
        <taxon>Actinomycetota</taxon>
        <taxon>Actinomycetes</taxon>
        <taxon>Mycobacteriales</taxon>
        <taxon>Corynebacteriaceae</taxon>
        <taxon>Corynebacterium</taxon>
    </lineage>
</organism>
<evidence type="ECO:0000313" key="4">
    <source>
        <dbReference type="Proteomes" id="UP000336646"/>
    </source>
</evidence>
<dbReference type="RefSeq" id="WP_144318187.1">
    <property type="nucleotide sequence ID" value="NZ_CP038157.1"/>
</dbReference>
<dbReference type="Proteomes" id="UP000336646">
    <property type="component" value="Unassembled WGS sequence"/>
</dbReference>
<evidence type="ECO:0000256" key="1">
    <source>
        <dbReference type="SAM" id="MobiDB-lite"/>
    </source>
</evidence>